<comment type="similarity">
    <text evidence="2 7">Belongs to the MIP/aquaporin (TC 1.A.8) family.</text>
</comment>
<dbReference type="Gene3D" id="1.20.1080.10">
    <property type="entry name" value="Glycerol uptake facilitator protein"/>
    <property type="match status" value="1"/>
</dbReference>
<dbReference type="EMBL" id="JAJTJA010000002">
    <property type="protein sequence ID" value="KAH8703558.1"/>
    <property type="molecule type" value="Genomic_DNA"/>
</dbReference>
<feature type="transmembrane region" description="Helical" evidence="8">
    <location>
        <begin position="92"/>
        <end position="112"/>
    </location>
</feature>
<organism evidence="9 10">
    <name type="scientific">Talaromyces proteolyticus</name>
    <dbReference type="NCBI Taxonomy" id="1131652"/>
    <lineage>
        <taxon>Eukaryota</taxon>
        <taxon>Fungi</taxon>
        <taxon>Dikarya</taxon>
        <taxon>Ascomycota</taxon>
        <taxon>Pezizomycotina</taxon>
        <taxon>Eurotiomycetes</taxon>
        <taxon>Eurotiomycetidae</taxon>
        <taxon>Eurotiales</taxon>
        <taxon>Trichocomaceae</taxon>
        <taxon>Talaromyces</taxon>
        <taxon>Talaromyces sect. Bacilispori</taxon>
    </lineage>
</organism>
<comment type="caution">
    <text evidence="9">The sequence shown here is derived from an EMBL/GenBank/DDBJ whole genome shotgun (WGS) entry which is preliminary data.</text>
</comment>
<evidence type="ECO:0000256" key="1">
    <source>
        <dbReference type="ARBA" id="ARBA00004141"/>
    </source>
</evidence>
<feature type="transmembrane region" description="Helical" evidence="8">
    <location>
        <begin position="164"/>
        <end position="182"/>
    </location>
</feature>
<dbReference type="SUPFAM" id="SSF81338">
    <property type="entry name" value="Aquaporin-like"/>
    <property type="match status" value="1"/>
</dbReference>
<feature type="transmembrane region" description="Helical" evidence="8">
    <location>
        <begin position="133"/>
        <end position="152"/>
    </location>
</feature>
<dbReference type="InterPro" id="IPR022357">
    <property type="entry name" value="MIP_CS"/>
</dbReference>
<reference evidence="9" key="1">
    <citation type="submission" date="2021-12" db="EMBL/GenBank/DDBJ databases">
        <title>Convergent genome expansion in fungi linked to evolution of root-endophyte symbiosis.</title>
        <authorList>
            <consortium name="DOE Joint Genome Institute"/>
            <person name="Ke Y.-H."/>
            <person name="Bonito G."/>
            <person name="Liao H.-L."/>
            <person name="Looney B."/>
            <person name="Rojas-Flechas A."/>
            <person name="Nash J."/>
            <person name="Hameed K."/>
            <person name="Schadt C."/>
            <person name="Martin F."/>
            <person name="Crous P.W."/>
            <person name="Miettinen O."/>
            <person name="Magnuson J.K."/>
            <person name="Labbe J."/>
            <person name="Jacobson D."/>
            <person name="Doktycz M.J."/>
            <person name="Veneault-Fourrey C."/>
            <person name="Kuo A."/>
            <person name="Mondo S."/>
            <person name="Calhoun S."/>
            <person name="Riley R."/>
            <person name="Ohm R."/>
            <person name="LaButti K."/>
            <person name="Andreopoulos B."/>
            <person name="Pangilinan J."/>
            <person name="Nolan M."/>
            <person name="Tritt A."/>
            <person name="Clum A."/>
            <person name="Lipzen A."/>
            <person name="Daum C."/>
            <person name="Barry K."/>
            <person name="Grigoriev I.V."/>
            <person name="Vilgalys R."/>
        </authorList>
    </citation>
    <scope>NUCLEOTIDE SEQUENCE</scope>
    <source>
        <strain evidence="9">PMI_201</strain>
    </source>
</reference>
<evidence type="ECO:0000256" key="8">
    <source>
        <dbReference type="SAM" id="Phobius"/>
    </source>
</evidence>
<feature type="transmembrane region" description="Helical" evidence="8">
    <location>
        <begin position="189"/>
        <end position="211"/>
    </location>
</feature>
<keyword evidence="10" id="KW-1185">Reference proteome</keyword>
<dbReference type="GeneID" id="70249558"/>
<gene>
    <name evidence="9" type="ORF">BGW36DRAFT_414051</name>
</gene>
<dbReference type="PROSITE" id="PS00221">
    <property type="entry name" value="MIP"/>
    <property type="match status" value="1"/>
</dbReference>
<dbReference type="RefSeq" id="XP_046076576.1">
    <property type="nucleotide sequence ID" value="XM_046219271.1"/>
</dbReference>
<sequence>MSNINELRRLETADIEIGVSEALQRHATRHVAQHKPVSSRVLEFERRRPRWLRECVGEATGVFLYVFPGIASVAGFLLHAGTEEPPVTVFSSFFQIGFAFALGIMFAIIIAGPTSGGHFNPAVTISLAVWQDILSQIFGAFMAALLVMGMYRQQILEFEVAAKAAGIPLVSASGPSSIFAAYPQEGQSLGYLFFIEFFVDSFIGLVIWSCIDPANPFVSPSTVPIVIGMGYAAMVWGFADITISTNLARDLGCRFVAAIFYGREAFAYQSYCWIAILVNIPATLFATGFYELFLRDSVQMISKGSVRHRDGDEGLRRYLSEAGVLKESDQEPSAIHESCKECLKTKNVNWEEIGEGKGVRFSRAEV</sequence>
<dbReference type="InterPro" id="IPR023271">
    <property type="entry name" value="Aquaporin-like"/>
</dbReference>
<keyword evidence="3 7" id="KW-0813">Transport</keyword>
<dbReference type="Pfam" id="PF00230">
    <property type="entry name" value="MIP"/>
    <property type="match status" value="1"/>
</dbReference>
<evidence type="ECO:0000256" key="5">
    <source>
        <dbReference type="ARBA" id="ARBA00022989"/>
    </source>
</evidence>
<dbReference type="PANTHER" id="PTHR43829">
    <property type="entry name" value="AQUAPORIN OR AQUAGLYCEROPORIN RELATED"/>
    <property type="match status" value="1"/>
</dbReference>
<feature type="transmembrane region" description="Helical" evidence="8">
    <location>
        <begin position="274"/>
        <end position="293"/>
    </location>
</feature>
<dbReference type="GO" id="GO:0005886">
    <property type="term" value="C:plasma membrane"/>
    <property type="evidence" value="ECO:0007669"/>
    <property type="project" value="TreeGrafter"/>
</dbReference>
<accession>A0AAD4L3J6</accession>
<evidence type="ECO:0000313" key="10">
    <source>
        <dbReference type="Proteomes" id="UP001201262"/>
    </source>
</evidence>
<dbReference type="InterPro" id="IPR000425">
    <property type="entry name" value="MIP"/>
</dbReference>
<evidence type="ECO:0000256" key="3">
    <source>
        <dbReference type="ARBA" id="ARBA00022448"/>
    </source>
</evidence>
<dbReference type="GO" id="GO:0015250">
    <property type="term" value="F:water channel activity"/>
    <property type="evidence" value="ECO:0007669"/>
    <property type="project" value="TreeGrafter"/>
</dbReference>
<keyword evidence="4 7" id="KW-0812">Transmembrane</keyword>
<name>A0AAD4L3J6_9EURO</name>
<comment type="subcellular location">
    <subcellularLocation>
        <location evidence="1">Membrane</location>
        <topology evidence="1">Multi-pass membrane protein</topology>
    </subcellularLocation>
</comment>
<dbReference type="AlphaFoldDB" id="A0AAD4L3J6"/>
<dbReference type="PRINTS" id="PR00783">
    <property type="entry name" value="MINTRINSICP"/>
</dbReference>
<dbReference type="PANTHER" id="PTHR43829:SF14">
    <property type="entry name" value="AQUAPORIN 3"/>
    <property type="match status" value="1"/>
</dbReference>
<keyword evidence="6 8" id="KW-0472">Membrane</keyword>
<dbReference type="Proteomes" id="UP001201262">
    <property type="component" value="Unassembled WGS sequence"/>
</dbReference>
<dbReference type="InterPro" id="IPR050363">
    <property type="entry name" value="MIP/Aquaporin"/>
</dbReference>
<feature type="transmembrane region" description="Helical" evidence="8">
    <location>
        <begin position="217"/>
        <end position="239"/>
    </location>
</feature>
<evidence type="ECO:0000256" key="7">
    <source>
        <dbReference type="RuleBase" id="RU000477"/>
    </source>
</evidence>
<evidence type="ECO:0000256" key="2">
    <source>
        <dbReference type="ARBA" id="ARBA00006175"/>
    </source>
</evidence>
<protein>
    <submittedName>
        <fullName evidence="9">Glycerol uptake facilitator</fullName>
    </submittedName>
</protein>
<evidence type="ECO:0000313" key="9">
    <source>
        <dbReference type="EMBL" id="KAH8703558.1"/>
    </source>
</evidence>
<evidence type="ECO:0000256" key="6">
    <source>
        <dbReference type="ARBA" id="ARBA00023136"/>
    </source>
</evidence>
<proteinExistence type="inferred from homology"/>
<dbReference type="GO" id="GO:0015254">
    <property type="term" value="F:glycerol channel activity"/>
    <property type="evidence" value="ECO:0007669"/>
    <property type="project" value="TreeGrafter"/>
</dbReference>
<evidence type="ECO:0000256" key="4">
    <source>
        <dbReference type="ARBA" id="ARBA00022692"/>
    </source>
</evidence>
<feature type="transmembrane region" description="Helical" evidence="8">
    <location>
        <begin position="56"/>
        <end position="80"/>
    </location>
</feature>
<keyword evidence="5 8" id="KW-1133">Transmembrane helix</keyword>